<dbReference type="GO" id="GO:0043565">
    <property type="term" value="F:sequence-specific DNA binding"/>
    <property type="evidence" value="ECO:0007669"/>
    <property type="project" value="InterPro"/>
</dbReference>
<dbReference type="InterPro" id="IPR003593">
    <property type="entry name" value="AAA+_ATPase"/>
</dbReference>
<feature type="modified residue" description="4-aspartylphosphate" evidence="5">
    <location>
        <position position="56"/>
    </location>
</feature>
<dbReference type="InterPro" id="IPR025943">
    <property type="entry name" value="Sigma_54_int_dom_ATP-bd_2"/>
</dbReference>
<dbReference type="InterPro" id="IPR058031">
    <property type="entry name" value="AAA_lid_NorR"/>
</dbReference>
<feature type="domain" description="Sigma-54 factor interaction" evidence="6">
    <location>
        <begin position="146"/>
        <end position="375"/>
    </location>
</feature>
<name>A0A246FIA0_9BACT</name>
<reference evidence="8 9" key="1">
    <citation type="submission" date="2017-06" db="EMBL/GenBank/DDBJ databases">
        <title>Hymenobacter amundsenii sp. nov. isolated from regoliths in Antarctica.</title>
        <authorList>
            <person name="Sedlacek I."/>
            <person name="Kralova S."/>
            <person name="Pantucek R."/>
            <person name="Svec P."/>
            <person name="Holochova P."/>
            <person name="Stankova E."/>
            <person name="Vrbovska V."/>
            <person name="Busse H.-J."/>
        </authorList>
    </citation>
    <scope>NUCLEOTIDE SEQUENCE [LARGE SCALE GENOMIC DNA]</scope>
    <source>
        <strain evidence="8 9">CCM 8682</strain>
    </source>
</reference>
<keyword evidence="9" id="KW-1185">Reference proteome</keyword>
<accession>A0A246FIA0</accession>
<gene>
    <name evidence="8" type="ORF">CDA63_15210</name>
</gene>
<keyword evidence="3" id="KW-0805">Transcription regulation</keyword>
<dbReference type="GO" id="GO:0006355">
    <property type="term" value="P:regulation of DNA-templated transcription"/>
    <property type="evidence" value="ECO:0007669"/>
    <property type="project" value="InterPro"/>
</dbReference>
<dbReference type="Gene3D" id="1.10.8.60">
    <property type="match status" value="1"/>
</dbReference>
<feature type="domain" description="Response regulatory" evidence="7">
    <location>
        <begin position="5"/>
        <end position="121"/>
    </location>
</feature>
<sequence>MPDGTLLLIDDEPSLRHILSRVLGLEGYTVLPAPDARHGLELLQQHAGEVLVVLCDVKLPDAHGVELLARLKALAPLAEVILLTAYGTVADGVRAMKLGAFDYLTKGDSDDQLLVVVERAMEKARLQRRVADLEQQMGAQHDFASMIGTSAALSQARDLAQRVAPTEAAVLLEGPTGSGKELFAHAIHHASPRRAKPLVAVNCSAFPRDLLESELFGYKKGAFTGALADKKGLFEEASGGTLFLDEIGELDINLQAKLLRVLEGQEFTKLGDTKPTKVNVRVVAATNRNLRQEADQGLFRADLYYRLSVFVVPVPPLSARRDDIEPLAQHFLQVYAAKLGKRLHGLDPAFLQQLSRYEWRGNVRELKNVLERAVILADEQWLTTDLLPPEFQTRADAFEAEDARSLRALEKRQIRLVLSETGGNKTEAARQLGIGLKTLYRKIGEYGL</sequence>
<evidence type="ECO:0000256" key="2">
    <source>
        <dbReference type="ARBA" id="ARBA00022840"/>
    </source>
</evidence>
<keyword evidence="1" id="KW-0547">Nucleotide-binding</keyword>
<dbReference type="OrthoDB" id="9782110at2"/>
<dbReference type="Pfam" id="PF02954">
    <property type="entry name" value="HTH_8"/>
    <property type="match status" value="1"/>
</dbReference>
<evidence type="ECO:0000256" key="1">
    <source>
        <dbReference type="ARBA" id="ARBA00022741"/>
    </source>
</evidence>
<dbReference type="RefSeq" id="WP_088465312.1">
    <property type="nucleotide sequence ID" value="NZ_NIRR01000029.1"/>
</dbReference>
<dbReference type="FunFam" id="3.40.50.300:FF:000006">
    <property type="entry name" value="DNA-binding transcriptional regulator NtrC"/>
    <property type="match status" value="1"/>
</dbReference>
<dbReference type="GO" id="GO:0005524">
    <property type="term" value="F:ATP binding"/>
    <property type="evidence" value="ECO:0007669"/>
    <property type="project" value="UniProtKB-KW"/>
</dbReference>
<dbReference type="PROSITE" id="PS50045">
    <property type="entry name" value="SIGMA54_INTERACT_4"/>
    <property type="match status" value="1"/>
</dbReference>
<proteinExistence type="predicted"/>
<evidence type="ECO:0000256" key="3">
    <source>
        <dbReference type="ARBA" id="ARBA00023015"/>
    </source>
</evidence>
<evidence type="ECO:0000259" key="7">
    <source>
        <dbReference type="PROSITE" id="PS50110"/>
    </source>
</evidence>
<dbReference type="SUPFAM" id="SSF46689">
    <property type="entry name" value="Homeodomain-like"/>
    <property type="match status" value="1"/>
</dbReference>
<dbReference type="EMBL" id="NIRR01000029">
    <property type="protein sequence ID" value="OWP62249.1"/>
    <property type="molecule type" value="Genomic_DNA"/>
</dbReference>
<dbReference type="SUPFAM" id="SSF52540">
    <property type="entry name" value="P-loop containing nucleoside triphosphate hydrolases"/>
    <property type="match status" value="1"/>
</dbReference>
<dbReference type="PANTHER" id="PTHR32071">
    <property type="entry name" value="TRANSCRIPTIONAL REGULATORY PROTEIN"/>
    <property type="match status" value="1"/>
</dbReference>
<dbReference type="InterPro" id="IPR002078">
    <property type="entry name" value="Sigma_54_int"/>
</dbReference>
<keyword evidence="5" id="KW-0597">Phosphoprotein</keyword>
<evidence type="ECO:0000256" key="5">
    <source>
        <dbReference type="PROSITE-ProRule" id="PRU00169"/>
    </source>
</evidence>
<dbReference type="InterPro" id="IPR001789">
    <property type="entry name" value="Sig_transdc_resp-reg_receiver"/>
</dbReference>
<dbReference type="InterPro" id="IPR027417">
    <property type="entry name" value="P-loop_NTPase"/>
</dbReference>
<dbReference type="Gene3D" id="3.40.50.300">
    <property type="entry name" value="P-loop containing nucleotide triphosphate hydrolases"/>
    <property type="match status" value="1"/>
</dbReference>
<dbReference type="PANTHER" id="PTHR32071:SF121">
    <property type="entry name" value="SIGMA L-DEPENDENT TRANSCRIPTIONAL REGULATOR YQIR-RELATED"/>
    <property type="match status" value="1"/>
</dbReference>
<dbReference type="Pfam" id="PF25601">
    <property type="entry name" value="AAA_lid_14"/>
    <property type="match status" value="1"/>
</dbReference>
<dbReference type="SUPFAM" id="SSF52172">
    <property type="entry name" value="CheY-like"/>
    <property type="match status" value="1"/>
</dbReference>
<dbReference type="SMART" id="SM00382">
    <property type="entry name" value="AAA"/>
    <property type="match status" value="1"/>
</dbReference>
<dbReference type="GO" id="GO:0000160">
    <property type="term" value="P:phosphorelay signal transduction system"/>
    <property type="evidence" value="ECO:0007669"/>
    <property type="project" value="InterPro"/>
</dbReference>
<evidence type="ECO:0000256" key="4">
    <source>
        <dbReference type="ARBA" id="ARBA00023163"/>
    </source>
</evidence>
<dbReference type="AlphaFoldDB" id="A0A246FIA0"/>
<dbReference type="PRINTS" id="PR01590">
    <property type="entry name" value="HTHFIS"/>
</dbReference>
<dbReference type="PROSITE" id="PS50110">
    <property type="entry name" value="RESPONSE_REGULATORY"/>
    <property type="match status" value="1"/>
</dbReference>
<dbReference type="CDD" id="cd00009">
    <property type="entry name" value="AAA"/>
    <property type="match status" value="1"/>
</dbReference>
<comment type="caution">
    <text evidence="8">The sequence shown here is derived from an EMBL/GenBank/DDBJ whole genome shotgun (WGS) entry which is preliminary data.</text>
</comment>
<dbReference type="Gene3D" id="1.10.10.60">
    <property type="entry name" value="Homeodomain-like"/>
    <property type="match status" value="1"/>
</dbReference>
<dbReference type="InterPro" id="IPR009057">
    <property type="entry name" value="Homeodomain-like_sf"/>
</dbReference>
<keyword evidence="2" id="KW-0067">ATP-binding</keyword>
<dbReference type="InterPro" id="IPR002197">
    <property type="entry name" value="HTH_Fis"/>
</dbReference>
<dbReference type="InterPro" id="IPR011006">
    <property type="entry name" value="CheY-like_superfamily"/>
</dbReference>
<dbReference type="SMART" id="SM00448">
    <property type="entry name" value="REC"/>
    <property type="match status" value="1"/>
</dbReference>
<evidence type="ECO:0000313" key="9">
    <source>
        <dbReference type="Proteomes" id="UP000197277"/>
    </source>
</evidence>
<keyword evidence="4" id="KW-0804">Transcription</keyword>
<evidence type="ECO:0000313" key="8">
    <source>
        <dbReference type="EMBL" id="OWP62249.1"/>
    </source>
</evidence>
<dbReference type="Pfam" id="PF00072">
    <property type="entry name" value="Response_reg"/>
    <property type="match status" value="1"/>
</dbReference>
<dbReference type="PROSITE" id="PS00676">
    <property type="entry name" value="SIGMA54_INTERACT_2"/>
    <property type="match status" value="1"/>
</dbReference>
<dbReference type="Proteomes" id="UP000197277">
    <property type="component" value="Unassembled WGS sequence"/>
</dbReference>
<dbReference type="Pfam" id="PF00158">
    <property type="entry name" value="Sigma54_activat"/>
    <property type="match status" value="1"/>
</dbReference>
<dbReference type="Gene3D" id="3.40.50.2300">
    <property type="match status" value="1"/>
</dbReference>
<organism evidence="8 9">
    <name type="scientific">Hymenobacter amundsenii</name>
    <dbReference type="NCBI Taxonomy" id="2006685"/>
    <lineage>
        <taxon>Bacteria</taxon>
        <taxon>Pseudomonadati</taxon>
        <taxon>Bacteroidota</taxon>
        <taxon>Cytophagia</taxon>
        <taxon>Cytophagales</taxon>
        <taxon>Hymenobacteraceae</taxon>
        <taxon>Hymenobacter</taxon>
    </lineage>
</organism>
<protein>
    <submittedName>
        <fullName evidence="8">Sigma-54-dependent Fis family transcriptional regulator</fullName>
    </submittedName>
</protein>
<evidence type="ECO:0000259" key="6">
    <source>
        <dbReference type="PROSITE" id="PS50045"/>
    </source>
</evidence>